<dbReference type="Proteomes" id="UP001345963">
    <property type="component" value="Unassembled WGS sequence"/>
</dbReference>
<accession>A0ABU7AEL4</accession>
<protein>
    <submittedName>
        <fullName evidence="1">Uncharacterized protein</fullName>
    </submittedName>
</protein>
<organism evidence="1 2">
    <name type="scientific">Ataeniobius toweri</name>
    <dbReference type="NCBI Taxonomy" id="208326"/>
    <lineage>
        <taxon>Eukaryota</taxon>
        <taxon>Metazoa</taxon>
        <taxon>Chordata</taxon>
        <taxon>Craniata</taxon>
        <taxon>Vertebrata</taxon>
        <taxon>Euteleostomi</taxon>
        <taxon>Actinopterygii</taxon>
        <taxon>Neopterygii</taxon>
        <taxon>Teleostei</taxon>
        <taxon>Neoteleostei</taxon>
        <taxon>Acanthomorphata</taxon>
        <taxon>Ovalentaria</taxon>
        <taxon>Atherinomorphae</taxon>
        <taxon>Cyprinodontiformes</taxon>
        <taxon>Goodeidae</taxon>
        <taxon>Ataeniobius</taxon>
    </lineage>
</organism>
<dbReference type="EMBL" id="JAHUTI010012372">
    <property type="protein sequence ID" value="MED6236621.1"/>
    <property type="molecule type" value="Genomic_DNA"/>
</dbReference>
<evidence type="ECO:0000313" key="2">
    <source>
        <dbReference type="Proteomes" id="UP001345963"/>
    </source>
</evidence>
<proteinExistence type="predicted"/>
<evidence type="ECO:0000313" key="1">
    <source>
        <dbReference type="EMBL" id="MED6236621.1"/>
    </source>
</evidence>
<comment type="caution">
    <text evidence="1">The sequence shown here is derived from an EMBL/GenBank/DDBJ whole genome shotgun (WGS) entry which is preliminary data.</text>
</comment>
<keyword evidence="2" id="KW-1185">Reference proteome</keyword>
<reference evidence="1 2" key="1">
    <citation type="submission" date="2021-07" db="EMBL/GenBank/DDBJ databases">
        <authorList>
            <person name="Palmer J.M."/>
        </authorList>
    </citation>
    <scope>NUCLEOTIDE SEQUENCE [LARGE SCALE GENOMIC DNA]</scope>
    <source>
        <strain evidence="1 2">AT_MEX2019</strain>
        <tissue evidence="1">Muscle</tissue>
    </source>
</reference>
<sequence length="75" mass="8502">MHMMKTLPYRGGEEMPHLLVRFLSSDQAVCRVKLAGRNTSAVRTVLQKGWQLPPSCSLLGVIISPLGGWWVRRRK</sequence>
<gene>
    <name evidence="1" type="ORF">ATANTOWER_011778</name>
</gene>
<name>A0ABU7AEL4_9TELE</name>